<accession>A0A2X0IX42</accession>
<dbReference type="Proteomes" id="UP000248889">
    <property type="component" value="Unassembled WGS sequence"/>
</dbReference>
<proteinExistence type="predicted"/>
<dbReference type="AlphaFoldDB" id="A0A2X0IX42"/>
<sequence>MELLDRTLIWDQRHLLHVLREFETFNNQHQPHRSLGQAAPLRLPPEPVSVRAQIRRSQVRRRDRLGGTLRQYRHFS</sequence>
<gene>
    <name evidence="1" type="ORF">DN069_27950</name>
</gene>
<dbReference type="OrthoDB" id="1551204at2"/>
<dbReference type="EMBL" id="QKYN01000116">
    <property type="protein sequence ID" value="RAG82356.1"/>
    <property type="molecule type" value="Genomic_DNA"/>
</dbReference>
<evidence type="ECO:0000313" key="2">
    <source>
        <dbReference type="Proteomes" id="UP000248889"/>
    </source>
</evidence>
<evidence type="ECO:0008006" key="3">
    <source>
        <dbReference type="Google" id="ProtNLM"/>
    </source>
</evidence>
<keyword evidence="2" id="KW-1185">Reference proteome</keyword>
<name>A0A2X0IX42_9ACTN</name>
<dbReference type="RefSeq" id="WP_111505566.1">
    <property type="nucleotide sequence ID" value="NZ_QKYN01000116.1"/>
</dbReference>
<organism evidence="1 2">
    <name type="scientific">Streptacidiphilus pinicola</name>
    <dbReference type="NCBI Taxonomy" id="2219663"/>
    <lineage>
        <taxon>Bacteria</taxon>
        <taxon>Bacillati</taxon>
        <taxon>Actinomycetota</taxon>
        <taxon>Actinomycetes</taxon>
        <taxon>Kitasatosporales</taxon>
        <taxon>Streptomycetaceae</taxon>
        <taxon>Streptacidiphilus</taxon>
    </lineage>
</organism>
<reference evidence="1 2" key="1">
    <citation type="submission" date="2018-06" db="EMBL/GenBank/DDBJ databases">
        <title>Streptacidiphilus pinicola sp. nov., isolated from pine grove soil.</title>
        <authorList>
            <person name="Roh S.G."/>
            <person name="Park S."/>
            <person name="Kim M.-K."/>
            <person name="Yun B.-R."/>
            <person name="Park J."/>
            <person name="Kim M.J."/>
            <person name="Kim Y.S."/>
            <person name="Kim S.B."/>
        </authorList>
    </citation>
    <scope>NUCLEOTIDE SEQUENCE [LARGE SCALE GENOMIC DNA]</scope>
    <source>
        <strain evidence="1 2">MMS16-CNU450</strain>
    </source>
</reference>
<protein>
    <recommendedName>
        <fullName evidence="3">Integrase catalytic domain-containing protein</fullName>
    </recommendedName>
</protein>
<comment type="caution">
    <text evidence="1">The sequence shown here is derived from an EMBL/GenBank/DDBJ whole genome shotgun (WGS) entry which is preliminary data.</text>
</comment>
<evidence type="ECO:0000313" key="1">
    <source>
        <dbReference type="EMBL" id="RAG82356.1"/>
    </source>
</evidence>